<keyword evidence="2" id="KW-0285">Flavoprotein</keyword>
<proteinExistence type="inferred from homology"/>
<dbReference type="InterPro" id="IPR020946">
    <property type="entry name" value="Flavin_mOase-like"/>
</dbReference>
<dbReference type="GO" id="GO:0050660">
    <property type="term" value="F:flavin adenine dinucleotide binding"/>
    <property type="evidence" value="ECO:0007669"/>
    <property type="project" value="InterPro"/>
</dbReference>
<dbReference type="PANTHER" id="PTHR23023">
    <property type="entry name" value="DIMETHYLANILINE MONOOXYGENASE"/>
    <property type="match status" value="1"/>
</dbReference>
<reference evidence="6" key="1">
    <citation type="submission" date="2021-02" db="EMBL/GenBank/DDBJ databases">
        <authorList>
            <person name="Dougan E. K."/>
            <person name="Rhodes N."/>
            <person name="Thang M."/>
            <person name="Chan C."/>
        </authorList>
    </citation>
    <scope>NUCLEOTIDE SEQUENCE</scope>
</reference>
<evidence type="ECO:0000256" key="1">
    <source>
        <dbReference type="ARBA" id="ARBA00009183"/>
    </source>
</evidence>
<dbReference type="InterPro" id="IPR036188">
    <property type="entry name" value="FAD/NAD-bd_sf"/>
</dbReference>
<gene>
    <name evidence="6" type="ORF">PGLA1383_LOCUS43761</name>
</gene>
<comment type="caution">
    <text evidence="6">The sequence shown here is derived from an EMBL/GenBank/DDBJ whole genome shotgun (WGS) entry which is preliminary data.</text>
</comment>
<dbReference type="PRINTS" id="PR00419">
    <property type="entry name" value="ADXRDTASE"/>
</dbReference>
<feature type="compositionally biased region" description="Polar residues" evidence="5">
    <location>
        <begin position="580"/>
        <end position="595"/>
    </location>
</feature>
<feature type="region of interest" description="Disordered" evidence="5">
    <location>
        <begin position="484"/>
        <end position="503"/>
    </location>
</feature>
<dbReference type="Proteomes" id="UP000654075">
    <property type="component" value="Unassembled WGS sequence"/>
</dbReference>
<evidence type="ECO:0000256" key="5">
    <source>
        <dbReference type="SAM" id="MobiDB-lite"/>
    </source>
</evidence>
<keyword evidence="7" id="KW-1185">Reference proteome</keyword>
<feature type="non-terminal residue" evidence="6">
    <location>
        <position position="614"/>
    </location>
</feature>
<feature type="compositionally biased region" description="Polar residues" evidence="5">
    <location>
        <begin position="492"/>
        <end position="502"/>
    </location>
</feature>
<protein>
    <submittedName>
        <fullName evidence="6">Uncharacterized protein</fullName>
    </submittedName>
</protein>
<dbReference type="Pfam" id="PF00743">
    <property type="entry name" value="FMO-like"/>
    <property type="match status" value="1"/>
</dbReference>
<evidence type="ECO:0000313" key="7">
    <source>
        <dbReference type="Proteomes" id="UP000654075"/>
    </source>
</evidence>
<dbReference type="Gene3D" id="3.50.50.60">
    <property type="entry name" value="FAD/NAD(P)-binding domain"/>
    <property type="match status" value="1"/>
</dbReference>
<feature type="region of interest" description="Disordered" evidence="5">
    <location>
        <begin position="545"/>
        <end position="614"/>
    </location>
</feature>
<dbReference type="EMBL" id="CAJNNV010029065">
    <property type="protein sequence ID" value="CAE8626880.1"/>
    <property type="molecule type" value="Genomic_DNA"/>
</dbReference>
<keyword evidence="3" id="KW-0274">FAD</keyword>
<evidence type="ECO:0000256" key="3">
    <source>
        <dbReference type="ARBA" id="ARBA00022827"/>
    </source>
</evidence>
<organism evidence="6 7">
    <name type="scientific">Polarella glacialis</name>
    <name type="common">Dinoflagellate</name>
    <dbReference type="NCBI Taxonomy" id="89957"/>
    <lineage>
        <taxon>Eukaryota</taxon>
        <taxon>Sar</taxon>
        <taxon>Alveolata</taxon>
        <taxon>Dinophyceae</taxon>
        <taxon>Suessiales</taxon>
        <taxon>Suessiaceae</taxon>
        <taxon>Polarella</taxon>
    </lineage>
</organism>
<evidence type="ECO:0000313" key="6">
    <source>
        <dbReference type="EMBL" id="CAE8626880.1"/>
    </source>
</evidence>
<keyword evidence="4" id="KW-0560">Oxidoreductase</keyword>
<dbReference type="GO" id="GO:0004499">
    <property type="term" value="F:N,N-dimethylaniline monooxygenase activity"/>
    <property type="evidence" value="ECO:0007669"/>
    <property type="project" value="InterPro"/>
</dbReference>
<dbReference type="OrthoDB" id="66881at2759"/>
<name>A0A813GPF7_POLGL</name>
<evidence type="ECO:0000256" key="2">
    <source>
        <dbReference type="ARBA" id="ARBA00022630"/>
    </source>
</evidence>
<evidence type="ECO:0000256" key="4">
    <source>
        <dbReference type="ARBA" id="ARBA00023002"/>
    </source>
</evidence>
<dbReference type="InterPro" id="IPR050346">
    <property type="entry name" value="FMO-like"/>
</dbReference>
<sequence length="614" mass="68404">MAYVPLHPAASNEFAHVKSVGVIGAGVAGLQMARACLAHGLKVTVFDKAPKVGGLWQSNYHSYGVQVPKEFYEFPDFPSPLAAGDYPTGAQTQAYIESYAQEFKLLPHIKLKHSVVALEQRAKGQKGFVFIYKTETGADQAEEFDFAVVASGMYSQVRNMPDWAASKGGFGGDVIHSSQYLEQATAKGKKVLVIGCGKSAIDIVVSVSEVSKEPPTLLFRNAHWCTPRLIAGFIPFQYVFLSRFGQGLVSWYKGPFPDGACILSCSEIPHEFQRIDKYYFGHWDKAGFVKRNQRNYIYSQRALAEAEMAKSGKVPDRMKIFLTTTYAEYTDLIPVQDVDLCFSLLIFVAKSIFSDVHGMFDKYEVGEKGHMVQEEWNELCLNLPLRLNQQSMDEMWNFISSVHASGVRDVTDIDFTACMHVHDIEARDSWIVRLTEALSLDYYDMSVSEMESRIRGKSSKEASPVLDYNADEYALEHRDELLQDTVRPPSSGRGTQGTSLSQPFGLLEVANPASAEGEGDPFGKLKALQNKVSLNDFERRETLHLEEELSDSESSQSSVDSNPLSMDSESEMSEFDAQAFLSQQAPELQSMTSAPSKPVNIVVNSDESWRKLME</sequence>
<dbReference type="SUPFAM" id="SSF51905">
    <property type="entry name" value="FAD/NAD(P)-binding domain"/>
    <property type="match status" value="1"/>
</dbReference>
<accession>A0A813GPF7</accession>
<feature type="compositionally biased region" description="Low complexity" evidence="5">
    <location>
        <begin position="552"/>
        <end position="567"/>
    </location>
</feature>
<comment type="similarity">
    <text evidence="1">Belongs to the FMO family.</text>
</comment>
<dbReference type="GO" id="GO:0050661">
    <property type="term" value="F:NADP binding"/>
    <property type="evidence" value="ECO:0007669"/>
    <property type="project" value="InterPro"/>
</dbReference>
<dbReference type="AlphaFoldDB" id="A0A813GPF7"/>